<protein>
    <submittedName>
        <fullName evidence="1">Uncharacterized protein</fullName>
    </submittedName>
</protein>
<sequence>MILTTTAYKFVTTTTFDKEFKKLDKSVQKIIAKYIKNSQF</sequence>
<comment type="caution">
    <text evidence="1">The sequence shown here is derived from an EMBL/GenBank/DDBJ whole genome shotgun (WGS) entry which is preliminary data.</text>
</comment>
<accession>D5RE46</accession>
<name>D5RE46_FUSN2</name>
<proteinExistence type="predicted"/>
<dbReference type="Proteomes" id="UP000003643">
    <property type="component" value="Unassembled WGS sequence"/>
</dbReference>
<evidence type="ECO:0000313" key="1">
    <source>
        <dbReference type="EMBL" id="EFG94913.1"/>
    </source>
</evidence>
<dbReference type="EMBL" id="ADVK01000042">
    <property type="protein sequence ID" value="EFG94913.1"/>
    <property type="molecule type" value="Genomic_DNA"/>
</dbReference>
<gene>
    <name evidence="1" type="ORF">HMPREF0397_1481</name>
</gene>
<evidence type="ECO:0000313" key="2">
    <source>
        <dbReference type="Proteomes" id="UP000003643"/>
    </source>
</evidence>
<organism evidence="1 2">
    <name type="scientific">Fusobacterium nucleatum subsp. nucleatum (strain ATCC 23726 / VPI 4351)</name>
    <dbReference type="NCBI Taxonomy" id="525283"/>
    <lineage>
        <taxon>Bacteria</taxon>
        <taxon>Fusobacteriati</taxon>
        <taxon>Fusobacteriota</taxon>
        <taxon>Fusobacteriia</taxon>
        <taxon>Fusobacteriales</taxon>
        <taxon>Fusobacteriaceae</taxon>
        <taxon>Fusobacterium</taxon>
    </lineage>
</organism>
<dbReference type="AlphaFoldDB" id="D5RE46"/>
<reference evidence="1 2" key="1">
    <citation type="submission" date="2010-04" db="EMBL/GenBank/DDBJ databases">
        <authorList>
            <person name="Qin X."/>
            <person name="Bachman B."/>
            <person name="Battles P."/>
            <person name="Bell A."/>
            <person name="Bess C."/>
            <person name="Bickham C."/>
            <person name="Chaboub L."/>
            <person name="Chen D."/>
            <person name="Coyle M."/>
            <person name="Deiros D.R."/>
            <person name="Dinh H."/>
            <person name="Forbes L."/>
            <person name="Fowler G."/>
            <person name="Francisco L."/>
            <person name="Fu Q."/>
            <person name="Gubbala S."/>
            <person name="Hale W."/>
            <person name="Han Y."/>
            <person name="Hemphill L."/>
            <person name="Highlander S.K."/>
            <person name="Hirani K."/>
            <person name="Hogues M."/>
            <person name="Jackson L."/>
            <person name="Jakkamsetti A."/>
            <person name="Javaid M."/>
            <person name="Jiang H."/>
            <person name="Korchina V."/>
            <person name="Kovar C."/>
            <person name="Lara F."/>
            <person name="Lee S."/>
            <person name="Mata R."/>
            <person name="Mathew T."/>
            <person name="Moen C."/>
            <person name="Morales K."/>
            <person name="Munidasa M."/>
            <person name="Nazareth L."/>
            <person name="Ngo R."/>
            <person name="Nguyen L."/>
            <person name="Okwuonu G."/>
            <person name="Ongeri F."/>
            <person name="Patil S."/>
            <person name="Petrosino J."/>
            <person name="Pham C."/>
            <person name="Pham P."/>
            <person name="Pu L.-L."/>
            <person name="Puazo M."/>
            <person name="Raj R."/>
            <person name="Reid J."/>
            <person name="Rouhana J."/>
            <person name="Saada N."/>
            <person name="Shang Y."/>
            <person name="Simmons D."/>
            <person name="Thornton R."/>
            <person name="Warren J."/>
            <person name="Weissenberger G."/>
            <person name="Zhang J."/>
            <person name="Zhang L."/>
            <person name="Zhou C."/>
            <person name="Zhu D."/>
            <person name="Muzny D."/>
            <person name="Worley K."/>
            <person name="Gibbs R."/>
        </authorList>
    </citation>
    <scope>NUCLEOTIDE SEQUENCE [LARGE SCALE GENOMIC DNA]</scope>
    <source>
        <strain evidence="2">ATCC 23726 / VPI 4351</strain>
    </source>
</reference>